<dbReference type="AlphaFoldDB" id="A0A9D4GVM4"/>
<dbReference type="Proteomes" id="UP000828390">
    <property type="component" value="Unassembled WGS sequence"/>
</dbReference>
<evidence type="ECO:0000313" key="2">
    <source>
        <dbReference type="Proteomes" id="UP000828390"/>
    </source>
</evidence>
<keyword evidence="2" id="KW-1185">Reference proteome</keyword>
<sequence>MSGPAYIECMNGTWSVDLPACSKQDFNQVYNYITDNHQGRFLRMYSCIRKY</sequence>
<accession>A0A9D4GVM4</accession>
<protein>
    <recommendedName>
        <fullName evidence="3">Sushi domain-containing protein</fullName>
    </recommendedName>
</protein>
<proteinExistence type="predicted"/>
<reference evidence="1" key="2">
    <citation type="submission" date="2020-11" db="EMBL/GenBank/DDBJ databases">
        <authorList>
            <person name="McCartney M.A."/>
            <person name="Auch B."/>
            <person name="Kono T."/>
            <person name="Mallez S."/>
            <person name="Becker A."/>
            <person name="Gohl D.M."/>
            <person name="Silverstein K.A.T."/>
            <person name="Koren S."/>
            <person name="Bechman K.B."/>
            <person name="Herman A."/>
            <person name="Abrahante J.E."/>
            <person name="Garbe J."/>
        </authorList>
    </citation>
    <scope>NUCLEOTIDE SEQUENCE</scope>
    <source>
        <strain evidence="1">Duluth1</strain>
        <tissue evidence="1">Whole animal</tissue>
    </source>
</reference>
<reference evidence="1" key="1">
    <citation type="journal article" date="2019" name="bioRxiv">
        <title>The Genome of the Zebra Mussel, Dreissena polymorpha: A Resource for Invasive Species Research.</title>
        <authorList>
            <person name="McCartney M.A."/>
            <person name="Auch B."/>
            <person name="Kono T."/>
            <person name="Mallez S."/>
            <person name="Zhang Y."/>
            <person name="Obille A."/>
            <person name="Becker A."/>
            <person name="Abrahante J.E."/>
            <person name="Garbe J."/>
            <person name="Badalamenti J.P."/>
            <person name="Herman A."/>
            <person name="Mangelson H."/>
            <person name="Liachko I."/>
            <person name="Sullivan S."/>
            <person name="Sone E.D."/>
            <person name="Koren S."/>
            <person name="Silverstein K.A.T."/>
            <person name="Beckman K.B."/>
            <person name="Gohl D.M."/>
        </authorList>
    </citation>
    <scope>NUCLEOTIDE SEQUENCE</scope>
    <source>
        <strain evidence="1">Duluth1</strain>
        <tissue evidence="1">Whole animal</tissue>
    </source>
</reference>
<comment type="caution">
    <text evidence="1">The sequence shown here is derived from an EMBL/GenBank/DDBJ whole genome shotgun (WGS) entry which is preliminary data.</text>
</comment>
<name>A0A9D4GVM4_DREPO</name>
<gene>
    <name evidence="1" type="ORF">DPMN_122491</name>
</gene>
<organism evidence="1 2">
    <name type="scientific">Dreissena polymorpha</name>
    <name type="common">Zebra mussel</name>
    <name type="synonym">Mytilus polymorpha</name>
    <dbReference type="NCBI Taxonomy" id="45954"/>
    <lineage>
        <taxon>Eukaryota</taxon>
        <taxon>Metazoa</taxon>
        <taxon>Spiralia</taxon>
        <taxon>Lophotrochozoa</taxon>
        <taxon>Mollusca</taxon>
        <taxon>Bivalvia</taxon>
        <taxon>Autobranchia</taxon>
        <taxon>Heteroconchia</taxon>
        <taxon>Euheterodonta</taxon>
        <taxon>Imparidentia</taxon>
        <taxon>Neoheterodontei</taxon>
        <taxon>Myida</taxon>
        <taxon>Dreissenoidea</taxon>
        <taxon>Dreissenidae</taxon>
        <taxon>Dreissena</taxon>
    </lineage>
</organism>
<evidence type="ECO:0008006" key="3">
    <source>
        <dbReference type="Google" id="ProtNLM"/>
    </source>
</evidence>
<evidence type="ECO:0000313" key="1">
    <source>
        <dbReference type="EMBL" id="KAH3820742.1"/>
    </source>
</evidence>
<dbReference type="EMBL" id="JAIWYP010000005">
    <property type="protein sequence ID" value="KAH3820742.1"/>
    <property type="molecule type" value="Genomic_DNA"/>
</dbReference>